<reference evidence="2 3" key="1">
    <citation type="submission" date="2020-08" db="EMBL/GenBank/DDBJ databases">
        <title>Sequencing the genomes of 1000 actinobacteria strains.</title>
        <authorList>
            <person name="Klenk H.-P."/>
        </authorList>
    </citation>
    <scope>NUCLEOTIDE SEQUENCE [LARGE SCALE GENOMIC DNA]</scope>
    <source>
        <strain evidence="2 3">DSM 45272</strain>
    </source>
</reference>
<dbReference type="AlphaFoldDB" id="A0A841B5W4"/>
<evidence type="ECO:0000313" key="2">
    <source>
        <dbReference type="EMBL" id="MBB5856389.1"/>
    </source>
</evidence>
<gene>
    <name evidence="2" type="ORF">HDA45_006476</name>
</gene>
<dbReference type="InterPro" id="IPR011009">
    <property type="entry name" value="Kinase-like_dom_sf"/>
</dbReference>
<evidence type="ECO:0000313" key="3">
    <source>
        <dbReference type="Proteomes" id="UP000580861"/>
    </source>
</evidence>
<comment type="caution">
    <text evidence="2">The sequence shown here is derived from an EMBL/GenBank/DDBJ whole genome shotgun (WGS) entry which is preliminary data.</text>
</comment>
<proteinExistence type="predicted"/>
<dbReference type="InterPro" id="IPR002575">
    <property type="entry name" value="Aminoglycoside_PTrfase"/>
</dbReference>
<sequence length="303" mass="33139">MSDAPNHRLLSMQDSRTILEVAGERANVATAGATLIRDGTNVLYRLTGGVVARIGPPGSQLVAERQIQASHWLAEAGITVVRTVDNIEQPTAVGDRPVTWWVELPEHRHATPAELGSTLRQLHNLAVPEELPLPTVDPLDSLGASIDGGFVLPDEERAWLRGLVEQLSLDYRELAPSVPLTVIHGDAWQGNVVVPMGGGGPVLLDLDQLGVGPREWDLVSLAVEYTDFARITEADYHAFVAAYGGYDMTVWPGYRTFAAIRELRWTAFVLRKAGASSKAAEQARYRVSCLMGKIDRPWTWSAF</sequence>
<dbReference type="RefSeq" id="WP_246480860.1">
    <property type="nucleotide sequence ID" value="NZ_JACHMX010000001.1"/>
</dbReference>
<dbReference type="SUPFAM" id="SSF56112">
    <property type="entry name" value="Protein kinase-like (PK-like)"/>
    <property type="match status" value="1"/>
</dbReference>
<protein>
    <recommendedName>
        <fullName evidence="1">Aminoglycoside phosphotransferase domain-containing protein</fullName>
    </recommendedName>
</protein>
<dbReference type="Proteomes" id="UP000580861">
    <property type="component" value="Unassembled WGS sequence"/>
</dbReference>
<dbReference type="Gene3D" id="3.90.1200.10">
    <property type="match status" value="1"/>
</dbReference>
<evidence type="ECO:0000259" key="1">
    <source>
        <dbReference type="Pfam" id="PF01636"/>
    </source>
</evidence>
<accession>A0A841B5W4</accession>
<dbReference type="EMBL" id="JACHMX010000001">
    <property type="protein sequence ID" value="MBB5856389.1"/>
    <property type="molecule type" value="Genomic_DNA"/>
</dbReference>
<name>A0A841B5W4_9PSEU</name>
<feature type="domain" description="Aminoglycoside phosphotransferase" evidence="1">
    <location>
        <begin position="44"/>
        <end position="254"/>
    </location>
</feature>
<dbReference type="Pfam" id="PF01636">
    <property type="entry name" value="APH"/>
    <property type="match status" value="1"/>
</dbReference>
<keyword evidence="3" id="KW-1185">Reference proteome</keyword>
<organism evidence="2 3">
    <name type="scientific">Amycolatopsis umgeniensis</name>
    <dbReference type="NCBI Taxonomy" id="336628"/>
    <lineage>
        <taxon>Bacteria</taxon>
        <taxon>Bacillati</taxon>
        <taxon>Actinomycetota</taxon>
        <taxon>Actinomycetes</taxon>
        <taxon>Pseudonocardiales</taxon>
        <taxon>Pseudonocardiaceae</taxon>
        <taxon>Amycolatopsis</taxon>
    </lineage>
</organism>